<evidence type="ECO:0000313" key="2">
    <source>
        <dbReference type="EMBL" id="VDN19568.1"/>
    </source>
</evidence>
<accession>A0A3P7MAU9</accession>
<sequence>MTAHAGEEFSPLMPHTAPTSSQRKLQKKRRQERQHRRSSEGLSPDTPGPSSDSDYVGSDEDFHATDLTDLSGRPALLPISQASNDLSRTLPTHEDV</sequence>
<name>A0A3P7MAU9_DIBLA</name>
<proteinExistence type="predicted"/>
<keyword evidence="3" id="KW-1185">Reference proteome</keyword>
<dbReference type="OrthoDB" id="5348404at2759"/>
<dbReference type="EMBL" id="UYRU01070303">
    <property type="protein sequence ID" value="VDN19568.1"/>
    <property type="molecule type" value="Genomic_DNA"/>
</dbReference>
<organism evidence="2 3">
    <name type="scientific">Dibothriocephalus latus</name>
    <name type="common">Fish tapeworm</name>
    <name type="synonym">Diphyllobothrium latum</name>
    <dbReference type="NCBI Taxonomy" id="60516"/>
    <lineage>
        <taxon>Eukaryota</taxon>
        <taxon>Metazoa</taxon>
        <taxon>Spiralia</taxon>
        <taxon>Lophotrochozoa</taxon>
        <taxon>Platyhelminthes</taxon>
        <taxon>Cestoda</taxon>
        <taxon>Eucestoda</taxon>
        <taxon>Diphyllobothriidea</taxon>
        <taxon>Diphyllobothriidae</taxon>
        <taxon>Dibothriocephalus</taxon>
    </lineage>
</organism>
<feature type="region of interest" description="Disordered" evidence="1">
    <location>
        <begin position="1"/>
        <end position="75"/>
    </location>
</feature>
<feature type="compositionally biased region" description="Low complexity" evidence="1">
    <location>
        <begin position="43"/>
        <end position="54"/>
    </location>
</feature>
<evidence type="ECO:0000313" key="3">
    <source>
        <dbReference type="Proteomes" id="UP000281553"/>
    </source>
</evidence>
<evidence type="ECO:0000256" key="1">
    <source>
        <dbReference type="SAM" id="MobiDB-lite"/>
    </source>
</evidence>
<reference evidence="2 3" key="1">
    <citation type="submission" date="2018-11" db="EMBL/GenBank/DDBJ databases">
        <authorList>
            <consortium name="Pathogen Informatics"/>
        </authorList>
    </citation>
    <scope>NUCLEOTIDE SEQUENCE [LARGE SCALE GENOMIC DNA]</scope>
</reference>
<dbReference type="AlphaFoldDB" id="A0A3P7MAU9"/>
<feature type="compositionally biased region" description="Basic residues" evidence="1">
    <location>
        <begin position="24"/>
        <end position="36"/>
    </location>
</feature>
<dbReference type="Proteomes" id="UP000281553">
    <property type="component" value="Unassembled WGS sequence"/>
</dbReference>
<protein>
    <submittedName>
        <fullName evidence="2">Uncharacterized protein</fullName>
    </submittedName>
</protein>
<gene>
    <name evidence="2" type="ORF">DILT_LOCUS13447</name>
</gene>